<evidence type="ECO:0000313" key="4">
    <source>
        <dbReference type="Proteomes" id="UP000183920"/>
    </source>
</evidence>
<evidence type="ECO:0000313" key="3">
    <source>
        <dbReference type="EMBL" id="MBJ2117363.1"/>
    </source>
</evidence>
<evidence type="ECO:0000313" key="5">
    <source>
        <dbReference type="Proteomes" id="UP000619976"/>
    </source>
</evidence>
<protein>
    <recommendedName>
        <fullName evidence="6">Lipoprotein</fullName>
    </recommendedName>
</protein>
<feature type="chain" id="PRO_5030007118" description="Lipoprotein" evidence="1">
    <location>
        <begin position="25"/>
        <end position="115"/>
    </location>
</feature>
<dbReference type="RefSeq" id="WP_072065135.1">
    <property type="nucleotide sequence ID" value="NZ_CAXOKJ010000010.1"/>
</dbReference>
<feature type="signal peptide" evidence="1">
    <location>
        <begin position="1"/>
        <end position="24"/>
    </location>
</feature>
<dbReference type="Proteomes" id="UP000183920">
    <property type="component" value="Unassembled WGS sequence"/>
</dbReference>
<evidence type="ECO:0008006" key="6">
    <source>
        <dbReference type="Google" id="ProtNLM"/>
    </source>
</evidence>
<evidence type="ECO:0000313" key="2">
    <source>
        <dbReference type="EMBL" id="CRL65373.1"/>
    </source>
</evidence>
<dbReference type="AlphaFoldDB" id="A0A0G4QHH7"/>
<evidence type="ECO:0000256" key="1">
    <source>
        <dbReference type="SAM" id="SignalP"/>
    </source>
</evidence>
<dbReference type="EMBL" id="CVRY01000008">
    <property type="protein sequence ID" value="CRL65373.1"/>
    <property type="molecule type" value="Genomic_DNA"/>
</dbReference>
<accession>A0A0G4QHH7</accession>
<reference evidence="3 5" key="3">
    <citation type="submission" date="2020-12" db="EMBL/GenBank/DDBJ databases">
        <title>Enhanced detection system for hospital associated transmission using whole genome sequencing surveillance.</title>
        <authorList>
            <person name="Harrison L.H."/>
            <person name="Van Tyne D."/>
            <person name="Marsh J.W."/>
            <person name="Griffith M.P."/>
            <person name="Snyder D.J."/>
            <person name="Cooper V.S."/>
            <person name="Mustapha M."/>
        </authorList>
    </citation>
    <scope>NUCLEOTIDE SEQUENCE [LARGE SCALE GENOMIC DNA]</scope>
    <source>
        <strain evidence="3 5">PR00195</strain>
    </source>
</reference>
<organism evidence="2 4">
    <name type="scientific">Proteus penneri</name>
    <dbReference type="NCBI Taxonomy" id="102862"/>
    <lineage>
        <taxon>Bacteria</taxon>
        <taxon>Pseudomonadati</taxon>
        <taxon>Pseudomonadota</taxon>
        <taxon>Gammaproteobacteria</taxon>
        <taxon>Enterobacterales</taxon>
        <taxon>Morganellaceae</taxon>
        <taxon>Proteus</taxon>
    </lineage>
</organism>
<sequence length="115" mass="12725" precursor="true">MKTRILKLTLLGALALPLVGCSDATPNCNSTEAKNLVIDITKDELRDQKMAALIDQIKIKVESVRTREHDEKRDTYSCAAELSFEGKGGKNSIPITYTIESTDDGKEFYVNVFGL</sequence>
<reference evidence="2" key="1">
    <citation type="submission" date="2015-06" db="EMBL/GenBank/DDBJ databases">
        <authorList>
            <person name="Urmite Genomes Urmite Genomes"/>
        </authorList>
    </citation>
    <scope>NUCLEOTIDE SEQUENCE [LARGE SCALE GENOMIC DNA]</scope>
    <source>
        <strain evidence="2">CSUR P1867</strain>
    </source>
</reference>
<keyword evidence="5" id="KW-1185">Reference proteome</keyword>
<accession>A0A379EPH3</accession>
<proteinExistence type="predicted"/>
<dbReference type="EMBL" id="JAEKCB010000002">
    <property type="protein sequence ID" value="MBJ2117363.1"/>
    <property type="molecule type" value="Genomic_DNA"/>
</dbReference>
<gene>
    <name evidence="2" type="ORF">BN1804_03474</name>
    <name evidence="3" type="ORF">JFQ69_06775</name>
</gene>
<reference evidence="4" key="2">
    <citation type="submission" date="2015-06" db="EMBL/GenBank/DDBJ databases">
        <authorList>
            <person name="Urmite Genomes"/>
        </authorList>
    </citation>
    <scope>NUCLEOTIDE SEQUENCE [LARGE SCALE GENOMIC DNA]</scope>
    <source>
        <strain evidence="4">CSUR P1867</strain>
    </source>
</reference>
<dbReference type="Proteomes" id="UP000619976">
    <property type="component" value="Unassembled WGS sequence"/>
</dbReference>
<name>A0A0G4QHH7_9GAMM</name>
<keyword evidence="1" id="KW-0732">Signal</keyword>